<dbReference type="Pfam" id="PF01882">
    <property type="entry name" value="DUF58"/>
    <property type="match status" value="1"/>
</dbReference>
<evidence type="ECO:0000313" key="3">
    <source>
        <dbReference type="EMBL" id="QDT12235.1"/>
    </source>
</evidence>
<dbReference type="PANTHER" id="PTHR33608:SF7">
    <property type="entry name" value="DUF58 DOMAIN-CONTAINING PROTEIN"/>
    <property type="match status" value="1"/>
</dbReference>
<keyword evidence="4" id="KW-1185">Reference proteome</keyword>
<dbReference type="EMBL" id="CP036526">
    <property type="protein sequence ID" value="QDT12235.1"/>
    <property type="molecule type" value="Genomic_DNA"/>
</dbReference>
<accession>A0A517NYN9</accession>
<dbReference type="CDD" id="cd00198">
    <property type="entry name" value="vWFA"/>
    <property type="match status" value="1"/>
</dbReference>
<dbReference type="AlphaFoldDB" id="A0A517NYN9"/>
<dbReference type="Proteomes" id="UP000319817">
    <property type="component" value="Chromosome"/>
</dbReference>
<dbReference type="PANTHER" id="PTHR33608">
    <property type="entry name" value="BLL2464 PROTEIN"/>
    <property type="match status" value="1"/>
</dbReference>
<evidence type="ECO:0000256" key="1">
    <source>
        <dbReference type="SAM" id="MobiDB-lite"/>
    </source>
</evidence>
<feature type="domain" description="DUF58" evidence="2">
    <location>
        <begin position="63"/>
        <end position="275"/>
    </location>
</feature>
<evidence type="ECO:0000313" key="4">
    <source>
        <dbReference type="Proteomes" id="UP000319817"/>
    </source>
</evidence>
<dbReference type="SUPFAM" id="SSF53300">
    <property type="entry name" value="vWA-like"/>
    <property type="match status" value="1"/>
</dbReference>
<sequence>MPTSGDQSAGRRNPDDRKPNANVDSTSIMRIKNLQLRAKMIVHGFYNGLHRSPIHGSSVEFSEYRPYSVGDDLRGLDWKRYARSDRYFIKKFEDETNRRCYLVVDQSKSMGYGSLEYTKIEYARTIAATIAHFLMLQRDNVGLLTFDEEIGDYISAQTRVGHFHHLLVALSRPLQGKGTDIDAPLRQIAGLIRRRGLVILISDLLTSIQTLQTNLAYLRSRGHEVVILRVLDPAEFDFQIDKPSMVLDVESGREIYIDPDAARQDYQTKFNEHRQQLGDVCDSLGVDHYEISTDDSMDDALFHIVDAQSRRGKSTARGGMLVGAAKAAGGQP</sequence>
<feature type="region of interest" description="Disordered" evidence="1">
    <location>
        <begin position="1"/>
        <end position="24"/>
    </location>
</feature>
<dbReference type="Gene3D" id="3.40.50.410">
    <property type="entry name" value="von Willebrand factor, type A domain"/>
    <property type="match status" value="1"/>
</dbReference>
<dbReference type="OrthoDB" id="9780819at2"/>
<evidence type="ECO:0000259" key="2">
    <source>
        <dbReference type="Pfam" id="PF01882"/>
    </source>
</evidence>
<name>A0A517NYN9_9BACT</name>
<reference evidence="3 4" key="1">
    <citation type="submission" date="2019-02" db="EMBL/GenBank/DDBJ databases">
        <title>Deep-cultivation of Planctomycetes and their phenomic and genomic characterization uncovers novel biology.</title>
        <authorList>
            <person name="Wiegand S."/>
            <person name="Jogler M."/>
            <person name="Boedeker C."/>
            <person name="Pinto D."/>
            <person name="Vollmers J."/>
            <person name="Rivas-Marin E."/>
            <person name="Kohn T."/>
            <person name="Peeters S.H."/>
            <person name="Heuer A."/>
            <person name="Rast P."/>
            <person name="Oberbeckmann S."/>
            <person name="Bunk B."/>
            <person name="Jeske O."/>
            <person name="Meyerdierks A."/>
            <person name="Storesund J.E."/>
            <person name="Kallscheuer N."/>
            <person name="Luecker S."/>
            <person name="Lage O.M."/>
            <person name="Pohl T."/>
            <person name="Merkel B.J."/>
            <person name="Hornburger P."/>
            <person name="Mueller R.-W."/>
            <person name="Bruemmer F."/>
            <person name="Labrenz M."/>
            <person name="Spormann A.M."/>
            <person name="Op den Camp H."/>
            <person name="Overmann J."/>
            <person name="Amann R."/>
            <person name="Jetten M.S.M."/>
            <person name="Mascher T."/>
            <person name="Medema M.H."/>
            <person name="Devos D.P."/>
            <person name="Kaster A.-K."/>
            <person name="Ovreas L."/>
            <person name="Rohde M."/>
            <person name="Galperin M.Y."/>
            <person name="Jogler C."/>
        </authorList>
    </citation>
    <scope>NUCLEOTIDE SEQUENCE [LARGE SCALE GENOMIC DNA]</scope>
    <source>
        <strain evidence="3 4">K23_9</strain>
    </source>
</reference>
<organism evidence="3 4">
    <name type="scientific">Stieleria marina</name>
    <dbReference type="NCBI Taxonomy" id="1930275"/>
    <lineage>
        <taxon>Bacteria</taxon>
        <taxon>Pseudomonadati</taxon>
        <taxon>Planctomycetota</taxon>
        <taxon>Planctomycetia</taxon>
        <taxon>Pirellulales</taxon>
        <taxon>Pirellulaceae</taxon>
        <taxon>Stieleria</taxon>
    </lineage>
</organism>
<dbReference type="RefSeq" id="WP_145419967.1">
    <property type="nucleotide sequence ID" value="NZ_CP036526.1"/>
</dbReference>
<protein>
    <submittedName>
        <fullName evidence="3">VWA domain containing CoxE-like protein</fullName>
    </submittedName>
</protein>
<gene>
    <name evidence="3" type="ORF">K239x_42440</name>
</gene>
<dbReference type="InterPro" id="IPR002881">
    <property type="entry name" value="DUF58"/>
</dbReference>
<proteinExistence type="predicted"/>
<dbReference type="InterPro" id="IPR036465">
    <property type="entry name" value="vWFA_dom_sf"/>
</dbReference>